<dbReference type="Proteomes" id="UP001589627">
    <property type="component" value="Unassembled WGS sequence"/>
</dbReference>
<feature type="signal peptide" evidence="1">
    <location>
        <begin position="1"/>
        <end position="19"/>
    </location>
</feature>
<dbReference type="RefSeq" id="WP_378208566.1">
    <property type="nucleotide sequence ID" value="NZ_JBHLZP010000246.1"/>
</dbReference>
<reference evidence="2 3" key="1">
    <citation type="submission" date="2024-09" db="EMBL/GenBank/DDBJ databases">
        <authorList>
            <person name="Sun Q."/>
            <person name="Mori K."/>
        </authorList>
    </citation>
    <scope>NUCLEOTIDE SEQUENCE [LARGE SCALE GENOMIC DNA]</scope>
    <source>
        <strain evidence="2 3">TBRC 0563</strain>
    </source>
</reference>
<accession>A0ABV5YLW7</accession>
<evidence type="ECO:0000256" key="1">
    <source>
        <dbReference type="SAM" id="SignalP"/>
    </source>
</evidence>
<keyword evidence="1" id="KW-0732">Signal</keyword>
<organism evidence="2 3">
    <name type="scientific">Actinoallomurus acaciae</name>
    <dbReference type="NCBI Taxonomy" id="502577"/>
    <lineage>
        <taxon>Bacteria</taxon>
        <taxon>Bacillati</taxon>
        <taxon>Actinomycetota</taxon>
        <taxon>Actinomycetes</taxon>
        <taxon>Streptosporangiales</taxon>
        <taxon>Thermomonosporaceae</taxon>
        <taxon>Actinoallomurus</taxon>
    </lineage>
</organism>
<sequence length="133" mass="14379">MRIVSAALAFVSAGTLALAGTGMADASSKAAASGQDGVRPAACKSGHADAELWSPKGRNIGVYKSWKCDGHGGYNGTFYDWKADNGVWTQMRVHWESGRLEQKKMKFGKHYTYKGAYSVYLRACDSSGCAGWW</sequence>
<evidence type="ECO:0000313" key="2">
    <source>
        <dbReference type="EMBL" id="MFB9836051.1"/>
    </source>
</evidence>
<evidence type="ECO:0000313" key="3">
    <source>
        <dbReference type="Proteomes" id="UP001589627"/>
    </source>
</evidence>
<proteinExistence type="predicted"/>
<gene>
    <name evidence="2" type="ORF">ACFFNX_28110</name>
</gene>
<protein>
    <submittedName>
        <fullName evidence="2">Uncharacterized protein</fullName>
    </submittedName>
</protein>
<comment type="caution">
    <text evidence="2">The sequence shown here is derived from an EMBL/GenBank/DDBJ whole genome shotgun (WGS) entry which is preliminary data.</text>
</comment>
<feature type="chain" id="PRO_5045179550" evidence="1">
    <location>
        <begin position="20"/>
        <end position="133"/>
    </location>
</feature>
<dbReference type="EMBL" id="JBHLZP010000246">
    <property type="protein sequence ID" value="MFB9836051.1"/>
    <property type="molecule type" value="Genomic_DNA"/>
</dbReference>
<keyword evidence="3" id="KW-1185">Reference proteome</keyword>
<name>A0ABV5YLW7_9ACTN</name>